<reference evidence="3" key="1">
    <citation type="submission" date="2013-05" db="EMBL/GenBank/DDBJ databases">
        <authorList>
            <person name="Yim A.K.Y."/>
            <person name="Chan T.F."/>
            <person name="Ji K.M."/>
            <person name="Liu X.Y."/>
            <person name="Zhou J.W."/>
            <person name="Li R.Q."/>
            <person name="Yang K.Y."/>
            <person name="Li J."/>
            <person name="Li M."/>
            <person name="Law P.T.W."/>
            <person name="Wu Y.L."/>
            <person name="Cai Z.L."/>
            <person name="Qin H."/>
            <person name="Bao Y."/>
            <person name="Leung R.K.K."/>
            <person name="Ng P.K.S."/>
            <person name="Zou J."/>
            <person name="Zhong X.J."/>
            <person name="Ran P.X."/>
            <person name="Zhong N.S."/>
            <person name="Liu Z.G."/>
            <person name="Tsui S.K.W."/>
        </authorList>
    </citation>
    <scope>NUCLEOTIDE SEQUENCE</scope>
    <source>
        <strain evidence="3">Derf</strain>
        <tissue evidence="3">Whole organism</tissue>
    </source>
</reference>
<keyword evidence="1" id="KW-0812">Transmembrane</keyword>
<comment type="caution">
    <text evidence="3">The sequence shown here is derived from an EMBL/GenBank/DDBJ whole genome shotgun (WGS) entry which is preliminary data.</text>
</comment>
<organism evidence="3 4">
    <name type="scientific">Dermatophagoides farinae</name>
    <name type="common">American house dust mite</name>
    <dbReference type="NCBI Taxonomy" id="6954"/>
    <lineage>
        <taxon>Eukaryota</taxon>
        <taxon>Metazoa</taxon>
        <taxon>Ecdysozoa</taxon>
        <taxon>Arthropoda</taxon>
        <taxon>Chelicerata</taxon>
        <taxon>Arachnida</taxon>
        <taxon>Acari</taxon>
        <taxon>Acariformes</taxon>
        <taxon>Sarcoptiformes</taxon>
        <taxon>Astigmata</taxon>
        <taxon>Psoroptidia</taxon>
        <taxon>Analgoidea</taxon>
        <taxon>Pyroglyphidae</taxon>
        <taxon>Dermatophagoidinae</taxon>
        <taxon>Dermatophagoides</taxon>
    </lineage>
</organism>
<keyword evidence="1" id="KW-1133">Transmembrane helix</keyword>
<dbReference type="EMBL" id="ASGP02000001">
    <property type="protein sequence ID" value="KAH9526820.1"/>
    <property type="molecule type" value="Genomic_DNA"/>
</dbReference>
<keyword evidence="4" id="KW-1185">Reference proteome</keyword>
<reference evidence="3" key="2">
    <citation type="journal article" date="2022" name="Res Sq">
        <title>Comparative Genomics Reveals Insights into the Divergent Evolution of Astigmatic Mites and Household Pest Adaptations.</title>
        <authorList>
            <person name="Xiong Q."/>
            <person name="Wan A.T.-Y."/>
            <person name="Liu X.-Y."/>
            <person name="Fung C.S.-H."/>
            <person name="Xiao X."/>
            <person name="Malainual N."/>
            <person name="Hou J."/>
            <person name="Wang L."/>
            <person name="Wang M."/>
            <person name="Yang K."/>
            <person name="Cui Y."/>
            <person name="Leung E."/>
            <person name="Nong W."/>
            <person name="Shin S.-K."/>
            <person name="Au S."/>
            <person name="Jeong K.Y."/>
            <person name="Chew F.T."/>
            <person name="Hui J."/>
            <person name="Leung T.F."/>
            <person name="Tungtrongchitr A."/>
            <person name="Zhong N."/>
            <person name="Liu Z."/>
            <person name="Tsui S."/>
        </authorList>
    </citation>
    <scope>NUCLEOTIDE SEQUENCE</scope>
    <source>
        <strain evidence="3">Derf</strain>
        <tissue evidence="3">Whole organism</tissue>
    </source>
</reference>
<keyword evidence="3" id="KW-0675">Receptor</keyword>
<dbReference type="GO" id="GO:0071786">
    <property type="term" value="P:endoplasmic reticulum tubular network organization"/>
    <property type="evidence" value="ECO:0007669"/>
    <property type="project" value="TreeGrafter"/>
</dbReference>
<dbReference type="GO" id="GO:0005881">
    <property type="term" value="C:cytoplasmic microtubule"/>
    <property type="evidence" value="ECO:0007669"/>
    <property type="project" value="TreeGrafter"/>
</dbReference>
<dbReference type="Proteomes" id="UP000790347">
    <property type="component" value="Unassembled WGS sequence"/>
</dbReference>
<dbReference type="GO" id="GO:0008017">
    <property type="term" value="F:microtubule binding"/>
    <property type="evidence" value="ECO:0007669"/>
    <property type="project" value="TreeGrafter"/>
</dbReference>
<feature type="region of interest" description="Disordered" evidence="2">
    <location>
        <begin position="200"/>
        <end position="275"/>
    </location>
</feature>
<dbReference type="GO" id="GO:0071782">
    <property type="term" value="C:endoplasmic reticulum tubular network"/>
    <property type="evidence" value="ECO:0007669"/>
    <property type="project" value="TreeGrafter"/>
</dbReference>
<evidence type="ECO:0000313" key="3">
    <source>
        <dbReference type="EMBL" id="KAH9526820.1"/>
    </source>
</evidence>
<comment type="subcellular location">
    <subcellularLocation>
        <location evidence="1">Membrane</location>
        <topology evidence="1">Multi-pass membrane protein</topology>
    </subcellularLocation>
</comment>
<proteinExistence type="inferred from homology"/>
<name>A0A922I9G0_DERFA</name>
<accession>A0A922I9G0</accession>
<dbReference type="Pfam" id="PF03134">
    <property type="entry name" value="TB2_DP1_HVA22"/>
    <property type="match status" value="1"/>
</dbReference>
<dbReference type="InterPro" id="IPR004345">
    <property type="entry name" value="TB2_DP1_HVA22"/>
</dbReference>
<comment type="similarity">
    <text evidence="1">Belongs to the DP1 family.</text>
</comment>
<gene>
    <name evidence="3" type="primary">REEP2_1</name>
    <name evidence="3" type="ORF">DERF_000879</name>
</gene>
<evidence type="ECO:0000256" key="1">
    <source>
        <dbReference type="RuleBase" id="RU362006"/>
    </source>
</evidence>
<feature type="transmembrane region" description="Helical" evidence="1">
    <location>
        <begin position="56"/>
        <end position="83"/>
    </location>
</feature>
<sequence length="275" mass="31932">MTIGNAAYILIFLSACIPSLSEYFYMSYRQIVGGLYPAYLAYKALKRRDGPEITRLVMYFIVFQIFCSVEFYLDLFLAFWLPFYYESKLIFIYWLISPYGNGAQILYENLISKKFEQHEQNIDKQIGNLRQFAIDSTWHLLAKFNCCLNRLLVLAIAKAQMAAIQYVHAQQNLRKKPEPIQDEMAETDAGPLIEMMETDNDETDQSLSIKSKQDQEQDEQEGQVVQTKKPLRKTKRKRRITIEDISSSFVATEQNHNGPVTRSQAANRQTTIDNM</sequence>
<dbReference type="GO" id="GO:0005789">
    <property type="term" value="C:endoplasmic reticulum membrane"/>
    <property type="evidence" value="ECO:0007669"/>
    <property type="project" value="TreeGrafter"/>
</dbReference>
<dbReference type="PANTHER" id="PTHR12300:SF117">
    <property type="entry name" value="LP05237P-RELATED"/>
    <property type="match status" value="1"/>
</dbReference>
<feature type="compositionally biased region" description="Polar residues" evidence="2">
    <location>
        <begin position="244"/>
        <end position="275"/>
    </location>
</feature>
<protein>
    <recommendedName>
        <fullName evidence="1">Receptor expression-enhancing protein</fullName>
    </recommendedName>
</protein>
<feature type="transmembrane region" description="Helical" evidence="1">
    <location>
        <begin position="89"/>
        <end position="107"/>
    </location>
</feature>
<feature type="compositionally biased region" description="Basic residues" evidence="2">
    <location>
        <begin position="229"/>
        <end position="239"/>
    </location>
</feature>
<keyword evidence="1" id="KW-0472">Membrane</keyword>
<dbReference type="PANTHER" id="PTHR12300">
    <property type="entry name" value="HVA22-LIKE PROTEINS"/>
    <property type="match status" value="1"/>
</dbReference>
<dbReference type="AlphaFoldDB" id="A0A922I9G0"/>
<evidence type="ECO:0000313" key="4">
    <source>
        <dbReference type="Proteomes" id="UP000790347"/>
    </source>
</evidence>
<feature type="transmembrane region" description="Helical" evidence="1">
    <location>
        <begin position="6"/>
        <end position="25"/>
    </location>
</feature>
<evidence type="ECO:0000256" key="2">
    <source>
        <dbReference type="SAM" id="MobiDB-lite"/>
    </source>
</evidence>